<proteinExistence type="predicted"/>
<dbReference type="EMBL" id="JAZGLY010000003">
    <property type="protein sequence ID" value="MEE6187088.1"/>
    <property type="molecule type" value="Genomic_DNA"/>
</dbReference>
<sequence length="230" mass="26064">MEKIKSLVEKVKRQTEEGAPLEQLLATVQMLQKEIVGCQKEISVLGASRIAVMGPAVPQAIDSAEVSIVKEEKEYFELNVDADVFSEEELPPAGIPTYEEVEQLMKHSQQGAKGSAVINIVADPTMEELPTLARQPKPPTRVAKQAPRSGKSSIKDLRKAINAQDRLRYIKELFRGDESTFDRSIQTINRFNTYNEADYWITRELRTKNGWLSSNPTVQEFEQLVRRRFS</sequence>
<evidence type="ECO:0000313" key="2">
    <source>
        <dbReference type="Proteomes" id="UP001357452"/>
    </source>
</evidence>
<dbReference type="RefSeq" id="WP_330974497.1">
    <property type="nucleotide sequence ID" value="NZ_JAZGLY010000003.1"/>
</dbReference>
<dbReference type="Proteomes" id="UP001357452">
    <property type="component" value="Unassembled WGS sequence"/>
</dbReference>
<gene>
    <name evidence="1" type="ORF">V2H41_07370</name>
</gene>
<accession>A0ABU7RGE9</accession>
<keyword evidence="2" id="KW-1185">Reference proteome</keyword>
<name>A0ABU7RGE9_9BACT</name>
<reference evidence="1 2" key="1">
    <citation type="submission" date="2024-01" db="EMBL/GenBank/DDBJ databases">
        <title>Niabella digestum sp. nov., isolated from waste digestion system.</title>
        <authorList>
            <person name="Zhang L."/>
        </authorList>
    </citation>
    <scope>NUCLEOTIDE SEQUENCE [LARGE SCALE GENOMIC DNA]</scope>
    <source>
        <strain evidence="1 2">A18</strain>
    </source>
</reference>
<evidence type="ECO:0000313" key="1">
    <source>
        <dbReference type="EMBL" id="MEE6187088.1"/>
    </source>
</evidence>
<comment type="caution">
    <text evidence="1">The sequence shown here is derived from an EMBL/GenBank/DDBJ whole genome shotgun (WGS) entry which is preliminary data.</text>
</comment>
<protein>
    <submittedName>
        <fullName evidence="1">Uncharacterized protein</fullName>
    </submittedName>
</protein>
<organism evidence="1 2">
    <name type="scientific">Niabella digestorum</name>
    <dbReference type="NCBI Taxonomy" id="3117701"/>
    <lineage>
        <taxon>Bacteria</taxon>
        <taxon>Pseudomonadati</taxon>
        <taxon>Bacteroidota</taxon>
        <taxon>Chitinophagia</taxon>
        <taxon>Chitinophagales</taxon>
        <taxon>Chitinophagaceae</taxon>
        <taxon>Niabella</taxon>
    </lineage>
</organism>